<gene>
    <name evidence="1" type="ORF">CR513_01708</name>
</gene>
<dbReference type="EMBL" id="QJKJ01000288">
    <property type="protein sequence ID" value="RDY13398.1"/>
    <property type="molecule type" value="Genomic_DNA"/>
</dbReference>
<dbReference type="AlphaFoldDB" id="A0A371IEF0"/>
<keyword evidence="2" id="KW-1185">Reference proteome</keyword>
<accession>A0A371IEF0</accession>
<reference evidence="1" key="1">
    <citation type="submission" date="2018-05" db="EMBL/GenBank/DDBJ databases">
        <title>Draft genome of Mucuna pruriens seed.</title>
        <authorList>
            <person name="Nnadi N.E."/>
            <person name="Vos R."/>
            <person name="Hasami M.H."/>
            <person name="Devisetty U.K."/>
            <person name="Aguiy J.C."/>
        </authorList>
    </citation>
    <scope>NUCLEOTIDE SEQUENCE [LARGE SCALE GENOMIC DNA]</scope>
    <source>
        <strain evidence="1">JCA_2017</strain>
    </source>
</reference>
<organism evidence="1 2">
    <name type="scientific">Mucuna pruriens</name>
    <name type="common">Velvet bean</name>
    <name type="synonym">Dolichos pruriens</name>
    <dbReference type="NCBI Taxonomy" id="157652"/>
    <lineage>
        <taxon>Eukaryota</taxon>
        <taxon>Viridiplantae</taxon>
        <taxon>Streptophyta</taxon>
        <taxon>Embryophyta</taxon>
        <taxon>Tracheophyta</taxon>
        <taxon>Spermatophyta</taxon>
        <taxon>Magnoliopsida</taxon>
        <taxon>eudicotyledons</taxon>
        <taxon>Gunneridae</taxon>
        <taxon>Pentapetalae</taxon>
        <taxon>rosids</taxon>
        <taxon>fabids</taxon>
        <taxon>Fabales</taxon>
        <taxon>Fabaceae</taxon>
        <taxon>Papilionoideae</taxon>
        <taxon>50 kb inversion clade</taxon>
        <taxon>NPAAA clade</taxon>
        <taxon>indigoferoid/millettioid clade</taxon>
        <taxon>Phaseoleae</taxon>
        <taxon>Mucuna</taxon>
    </lineage>
</organism>
<dbReference type="Proteomes" id="UP000257109">
    <property type="component" value="Unassembled WGS sequence"/>
</dbReference>
<proteinExistence type="predicted"/>
<dbReference type="InterPro" id="IPR036397">
    <property type="entry name" value="RNaseH_sf"/>
</dbReference>
<sequence>MGRNLKTWEAWLPHIEFAYNRVVNEITSHAPFELVYGYNALSPLDIAHLLVPSKVNLEGLSKAKSMVRLHKRPMIFMEKKGKRYAKRKNRDREGIVYHRREMFPSLRKSKLLLRGTRPFPVLKHINDNAYVSYIPHEFGGSMDNLNLRIISFQEEKSNKNWRD</sequence>
<dbReference type="Gene3D" id="3.30.420.10">
    <property type="entry name" value="Ribonuclease H-like superfamily/Ribonuclease H"/>
    <property type="match status" value="1"/>
</dbReference>
<protein>
    <submittedName>
        <fullName evidence="1">Uncharacterized protein</fullName>
    </submittedName>
</protein>
<dbReference type="OrthoDB" id="1935586at2759"/>
<dbReference type="GO" id="GO:0003676">
    <property type="term" value="F:nucleic acid binding"/>
    <property type="evidence" value="ECO:0007669"/>
    <property type="project" value="InterPro"/>
</dbReference>
<feature type="non-terminal residue" evidence="1">
    <location>
        <position position="1"/>
    </location>
</feature>
<evidence type="ECO:0000313" key="1">
    <source>
        <dbReference type="EMBL" id="RDY13398.1"/>
    </source>
</evidence>
<evidence type="ECO:0000313" key="2">
    <source>
        <dbReference type="Proteomes" id="UP000257109"/>
    </source>
</evidence>
<comment type="caution">
    <text evidence="1">The sequence shown here is derived from an EMBL/GenBank/DDBJ whole genome shotgun (WGS) entry which is preliminary data.</text>
</comment>
<name>A0A371IEF0_MUCPR</name>